<dbReference type="EMBL" id="BLXT01006630">
    <property type="protein sequence ID" value="GFO32458.1"/>
    <property type="molecule type" value="Genomic_DNA"/>
</dbReference>
<keyword evidence="13" id="KW-1185">Reference proteome</keyword>
<dbReference type="GO" id="GO:0016020">
    <property type="term" value="C:membrane"/>
    <property type="evidence" value="ECO:0007669"/>
    <property type="project" value="UniProtKB-SubCell"/>
</dbReference>
<feature type="compositionally biased region" description="Polar residues" evidence="9">
    <location>
        <begin position="677"/>
        <end position="718"/>
    </location>
</feature>
<comment type="similarity">
    <text evidence="8">Belongs to the G-protein coupled receptor 1 family.</text>
</comment>
<organism evidence="12 13">
    <name type="scientific">Plakobranchus ocellatus</name>
    <dbReference type="NCBI Taxonomy" id="259542"/>
    <lineage>
        <taxon>Eukaryota</taxon>
        <taxon>Metazoa</taxon>
        <taxon>Spiralia</taxon>
        <taxon>Lophotrochozoa</taxon>
        <taxon>Mollusca</taxon>
        <taxon>Gastropoda</taxon>
        <taxon>Heterobranchia</taxon>
        <taxon>Euthyneura</taxon>
        <taxon>Panpulmonata</taxon>
        <taxon>Sacoglossa</taxon>
        <taxon>Placobranchoidea</taxon>
        <taxon>Plakobranchidae</taxon>
        <taxon>Plakobranchus</taxon>
    </lineage>
</organism>
<dbReference type="PANTHER" id="PTHR24238">
    <property type="entry name" value="G-PROTEIN COUPLED RECEPTOR"/>
    <property type="match status" value="1"/>
</dbReference>
<evidence type="ECO:0000256" key="6">
    <source>
        <dbReference type="ARBA" id="ARBA00023170"/>
    </source>
</evidence>
<dbReference type="Proteomes" id="UP000735302">
    <property type="component" value="Unassembled WGS sequence"/>
</dbReference>
<evidence type="ECO:0000256" key="1">
    <source>
        <dbReference type="ARBA" id="ARBA00004141"/>
    </source>
</evidence>
<reference evidence="12 13" key="1">
    <citation type="journal article" date="2021" name="Elife">
        <title>Chloroplast acquisition without the gene transfer in kleptoplastic sea slugs, Plakobranchus ocellatus.</title>
        <authorList>
            <person name="Maeda T."/>
            <person name="Takahashi S."/>
            <person name="Yoshida T."/>
            <person name="Shimamura S."/>
            <person name="Takaki Y."/>
            <person name="Nagai Y."/>
            <person name="Toyoda A."/>
            <person name="Suzuki Y."/>
            <person name="Arimoto A."/>
            <person name="Ishii H."/>
            <person name="Satoh N."/>
            <person name="Nishiyama T."/>
            <person name="Hasebe M."/>
            <person name="Maruyama T."/>
            <person name="Minagawa J."/>
            <person name="Obokata J."/>
            <person name="Shigenobu S."/>
        </authorList>
    </citation>
    <scope>NUCLEOTIDE SEQUENCE [LARGE SCALE GENOMIC DNA]</scope>
</reference>
<evidence type="ECO:0000313" key="12">
    <source>
        <dbReference type="EMBL" id="GFO32458.1"/>
    </source>
</evidence>
<comment type="caution">
    <text evidence="12">The sequence shown here is derived from an EMBL/GenBank/DDBJ whole genome shotgun (WGS) entry which is preliminary data.</text>
</comment>
<comment type="subcellular location">
    <subcellularLocation>
        <location evidence="1">Membrane</location>
        <topology evidence="1">Multi-pass membrane protein</topology>
    </subcellularLocation>
</comment>
<evidence type="ECO:0000256" key="5">
    <source>
        <dbReference type="ARBA" id="ARBA00023136"/>
    </source>
</evidence>
<evidence type="ECO:0000259" key="11">
    <source>
        <dbReference type="PROSITE" id="PS50262"/>
    </source>
</evidence>
<feature type="compositionally biased region" description="Low complexity" evidence="9">
    <location>
        <begin position="724"/>
        <end position="741"/>
    </location>
</feature>
<feature type="compositionally biased region" description="Low complexity" evidence="9">
    <location>
        <begin position="760"/>
        <end position="774"/>
    </location>
</feature>
<dbReference type="SUPFAM" id="SSF81321">
    <property type="entry name" value="Family A G protein-coupled receptor-like"/>
    <property type="match status" value="1"/>
</dbReference>
<feature type="transmembrane region" description="Helical" evidence="10">
    <location>
        <begin position="79"/>
        <end position="96"/>
    </location>
</feature>
<accession>A0AAV4CMF6</accession>
<feature type="domain" description="G-protein coupled receptors family 1 profile" evidence="11">
    <location>
        <begin position="59"/>
        <end position="248"/>
    </location>
</feature>
<dbReference type="PRINTS" id="PR00237">
    <property type="entry name" value="GPCRRHODOPSN"/>
</dbReference>
<keyword evidence="7 8" id="KW-0807">Transducer</keyword>
<dbReference type="PROSITE" id="PS50262">
    <property type="entry name" value="G_PROTEIN_RECEP_F1_2"/>
    <property type="match status" value="1"/>
</dbReference>
<gene>
    <name evidence="12" type="ORF">PoB_005896300</name>
</gene>
<keyword evidence="6 8" id="KW-0675">Receptor</keyword>
<evidence type="ECO:0000313" key="13">
    <source>
        <dbReference type="Proteomes" id="UP000735302"/>
    </source>
</evidence>
<evidence type="ECO:0000256" key="2">
    <source>
        <dbReference type="ARBA" id="ARBA00022692"/>
    </source>
</evidence>
<feature type="transmembrane region" description="Helical" evidence="10">
    <location>
        <begin position="159"/>
        <end position="181"/>
    </location>
</feature>
<keyword evidence="3 10" id="KW-1133">Transmembrane helix</keyword>
<dbReference type="GO" id="GO:0004930">
    <property type="term" value="F:G protein-coupled receptor activity"/>
    <property type="evidence" value="ECO:0007669"/>
    <property type="project" value="UniProtKB-KW"/>
</dbReference>
<feature type="transmembrane region" description="Helical" evidence="10">
    <location>
        <begin position="116"/>
        <end position="138"/>
    </location>
</feature>
<evidence type="ECO:0000256" key="4">
    <source>
        <dbReference type="ARBA" id="ARBA00023040"/>
    </source>
</evidence>
<keyword evidence="5 10" id="KW-0472">Membrane</keyword>
<evidence type="ECO:0000256" key="7">
    <source>
        <dbReference type="ARBA" id="ARBA00023224"/>
    </source>
</evidence>
<dbReference type="PANTHER" id="PTHR24238:SF47">
    <property type="entry name" value="ECDYSTEROIDS_DOPAMINE RECEPTOR-RELATED"/>
    <property type="match status" value="1"/>
</dbReference>
<dbReference type="CDD" id="cd00637">
    <property type="entry name" value="7tm_classA_rhodopsin-like"/>
    <property type="match status" value="2"/>
</dbReference>
<dbReference type="Pfam" id="PF00001">
    <property type="entry name" value="7tm_1"/>
    <property type="match status" value="1"/>
</dbReference>
<name>A0AAV4CMF6_9GAST</name>
<protein>
    <submittedName>
        <fullName evidence="12">Muscarinic acetylcholine receptor m3</fullName>
    </submittedName>
</protein>
<keyword evidence="4 8" id="KW-0297">G-protein coupled receptor</keyword>
<feature type="transmembrane region" description="Helical" evidence="10">
    <location>
        <begin position="841"/>
        <end position="860"/>
    </location>
</feature>
<dbReference type="PROSITE" id="PS00237">
    <property type="entry name" value="G_PROTEIN_RECEP_F1_1"/>
    <property type="match status" value="1"/>
</dbReference>
<evidence type="ECO:0000256" key="8">
    <source>
        <dbReference type="RuleBase" id="RU000688"/>
    </source>
</evidence>
<evidence type="ECO:0000256" key="3">
    <source>
        <dbReference type="ARBA" id="ARBA00022989"/>
    </source>
</evidence>
<proteinExistence type="inferred from homology"/>
<sequence length="881" mass="97424">MASPLPGEAITPTYWVNSSAAGTSAGPGKTLYDVNLEKAHTLLPACIFLACLAVFGLVGNSLVCYVFGARLKPGTQNSLIVCLAVFDLLSCALGIPNEIADMQFYFTYSSEAACKIMRFINMFTSLGSIFTLLFIAIDRYRKVCLPFKFQLHMRHMKRFVVPVIMGGALFFAWPSLLVYGLRSAETGVPGLTGRDCSASEVLRGTLVPLLYNSILFGGFFIIVVALACLYFRVLRGVRRLNRNKGPRRCRPGAVACSCSDSGLAFSSTSRRTQDPAAARESFEMREEIKTNEVVEERTTTTAIIEHERKSSSSKVHEKPRFGEVPCVSLEEKLDENRKCPDVYVSFCPTPPSQRSNTADPKGFSVARVSRSQTYQRPRLKRQLSFPLATSPGMLGIVNTRSLCLHKNGRPNGLKKTLGKKLCSNNNISDSCPVLCSNNSEYTLFSEQIHGQNGGEKAQRNRPTSLSFTGKVCNDEEGQIGVVNEKKRKKKTSSKVNENFSPSFDSREGVVLRDLRYKSTIHTNYVPSSEITEEADEDLKEIRSDMTHLLSLRASIHEVRRGSNLFPSFETHLEAAPENIHQKELKNKSLPSRSSFKQGKTLRFSIDNTSSDTDCPSFKPRVHNSNQVLVREHESTNMNIKNTRSGTSIQRVTSINICKVSNSIQYGTIGSESDHALNENSSLTERQKPIFSQRQTRAFRSLNLNGRNNRWSFKHPSSTTHEKSATSSSLASAMTSTTTMESHMTRLSPSSPDEDKSPHQTSSTSSCTSNANSFSRNRHNDSRKLRSNGHRMPRSRSTTIALLVTLVFVASFLPHLCLQAAQLASDGFAANLTGPASLAYNAFLRSYFINSAANPVLYGILNLKFSAEVKSLLRGGTGDIIR</sequence>
<keyword evidence="2 8" id="KW-0812">Transmembrane</keyword>
<feature type="region of interest" description="Disordered" evidence="9">
    <location>
        <begin position="671"/>
        <end position="793"/>
    </location>
</feature>
<feature type="transmembrane region" description="Helical" evidence="10">
    <location>
        <begin position="799"/>
        <end position="821"/>
    </location>
</feature>
<feature type="compositionally biased region" description="Basic residues" evidence="9">
    <location>
        <begin position="784"/>
        <end position="793"/>
    </location>
</feature>
<dbReference type="InterPro" id="IPR017452">
    <property type="entry name" value="GPCR_Rhodpsn_7TM"/>
</dbReference>
<dbReference type="InterPro" id="IPR000276">
    <property type="entry name" value="GPCR_Rhodpsn"/>
</dbReference>
<evidence type="ECO:0000256" key="9">
    <source>
        <dbReference type="SAM" id="MobiDB-lite"/>
    </source>
</evidence>
<feature type="transmembrane region" description="Helical" evidence="10">
    <location>
        <begin position="42"/>
        <end position="67"/>
    </location>
</feature>
<evidence type="ECO:0000256" key="10">
    <source>
        <dbReference type="SAM" id="Phobius"/>
    </source>
</evidence>
<dbReference type="AlphaFoldDB" id="A0AAV4CMF6"/>
<feature type="transmembrane region" description="Helical" evidence="10">
    <location>
        <begin position="209"/>
        <end position="234"/>
    </location>
</feature>
<dbReference type="Gene3D" id="1.20.1070.10">
    <property type="entry name" value="Rhodopsin 7-helix transmembrane proteins"/>
    <property type="match status" value="2"/>
</dbReference>